<reference evidence="1 2" key="1">
    <citation type="submission" date="2022-12" db="EMBL/GenBank/DDBJ databases">
        <title>Chromosome-scale assembly of the Ensete ventricosum genome.</title>
        <authorList>
            <person name="Dussert Y."/>
            <person name="Stocks J."/>
            <person name="Wendawek A."/>
            <person name="Woldeyes F."/>
            <person name="Nichols R.A."/>
            <person name="Borrell J.S."/>
        </authorList>
    </citation>
    <scope>NUCLEOTIDE SEQUENCE [LARGE SCALE GENOMIC DNA]</scope>
    <source>
        <strain evidence="2">cv. Maze</strain>
        <tissue evidence="1">Seeds</tissue>
    </source>
</reference>
<evidence type="ECO:0000313" key="2">
    <source>
        <dbReference type="Proteomes" id="UP001222027"/>
    </source>
</evidence>
<sequence length="109" mass="12330">MSFMCSCEDLVQWSSDTDQEILVLSIDILLFPLVVSFCPSLEPHVRPEMIVPCVVSIQFKMHAKYGFTKAEVVLLVEVVMPLSLSFFSSYSSLLLSLNQTWKESSAMFI</sequence>
<keyword evidence="2" id="KW-1185">Reference proteome</keyword>
<comment type="caution">
    <text evidence="1">The sequence shown here is derived from an EMBL/GenBank/DDBJ whole genome shotgun (WGS) entry which is preliminary data.</text>
</comment>
<dbReference type="Proteomes" id="UP001222027">
    <property type="component" value="Unassembled WGS sequence"/>
</dbReference>
<accession>A0AAV8RMK8</accession>
<dbReference type="EMBL" id="JAQQAF010000002">
    <property type="protein sequence ID" value="KAJ8503855.1"/>
    <property type="molecule type" value="Genomic_DNA"/>
</dbReference>
<gene>
    <name evidence="1" type="ORF">OPV22_004741</name>
</gene>
<dbReference type="AlphaFoldDB" id="A0AAV8RMK8"/>
<name>A0AAV8RMK8_ENSVE</name>
<organism evidence="1 2">
    <name type="scientific">Ensete ventricosum</name>
    <name type="common">Abyssinian banana</name>
    <name type="synonym">Musa ensete</name>
    <dbReference type="NCBI Taxonomy" id="4639"/>
    <lineage>
        <taxon>Eukaryota</taxon>
        <taxon>Viridiplantae</taxon>
        <taxon>Streptophyta</taxon>
        <taxon>Embryophyta</taxon>
        <taxon>Tracheophyta</taxon>
        <taxon>Spermatophyta</taxon>
        <taxon>Magnoliopsida</taxon>
        <taxon>Liliopsida</taxon>
        <taxon>Zingiberales</taxon>
        <taxon>Musaceae</taxon>
        <taxon>Ensete</taxon>
    </lineage>
</organism>
<evidence type="ECO:0000313" key="1">
    <source>
        <dbReference type="EMBL" id="KAJ8503855.1"/>
    </source>
</evidence>
<protein>
    <submittedName>
        <fullName evidence="1">Uncharacterized protein</fullName>
    </submittedName>
</protein>
<proteinExistence type="predicted"/>